<protein>
    <recommendedName>
        <fullName evidence="5">non-reducing end alpha-L-arabinofuranosidase</fullName>
        <ecNumber evidence="5">3.2.1.55</ecNumber>
    </recommendedName>
</protein>
<evidence type="ECO:0000313" key="11">
    <source>
        <dbReference type="Proteomes" id="UP000243688"/>
    </source>
</evidence>
<dbReference type="EC" id="3.2.1.55" evidence="5"/>
<proteinExistence type="inferred from homology"/>
<dbReference type="GO" id="GO:0046373">
    <property type="term" value="P:L-arabinose metabolic process"/>
    <property type="evidence" value="ECO:0007669"/>
    <property type="project" value="InterPro"/>
</dbReference>
<dbReference type="EMBL" id="MOXJ01000022">
    <property type="protein sequence ID" value="PDO09977.1"/>
    <property type="molecule type" value="Genomic_DNA"/>
</dbReference>
<keyword evidence="7" id="KW-0119">Carbohydrate metabolism</keyword>
<dbReference type="Pfam" id="PF22848">
    <property type="entry name" value="ASD1_dom"/>
    <property type="match status" value="1"/>
</dbReference>
<sequence length="503" mass="56968">MASAKLRVDRAYTIGDTDPRLFGAFVEHLGRAVYGGIYEPGHPEADEQGFRRDVLELVRELGVPIVRYPGGNFVSGYNWEDGVGPKSERKRRLELAWRSIETNEFGTNEFVDWCKKAGAEPMLAVNLGTRGIDEARNLVEYCNYPSGTYWSDLRVRHGYREPHRVKVWCLGNEMDGSWQIGSKTADEYGRLACETAKAMKWVDPSIELVACGSSSPSMPTFPEWERIVLEHTYDHVDYVSLHIYFGNPENDTANFLAKPLDMERFIRIVKATCDYVKAKKRSKKDLYISFDEWNVWYHSHDADKQQKPWQIAPPLLEDVYNLEDALVAGCMLITLLRHADRVKIGCLAQLVNVIAPIMTKTGGPVWRQTIFYPFLHASRYGRGTSLVTFVDGPKYDSRDYTDVPYVEAAAVYREDVGELTVFAVNRHLHEPIVLEGKLGGFEDVRVVEHLVLDHPDLKAANTVDAPHRVVPRRLSDAAAENGLLTAQLPAASWNVIRLARRPS</sequence>
<dbReference type="Proteomes" id="UP000243688">
    <property type="component" value="Unassembled WGS sequence"/>
</dbReference>
<evidence type="ECO:0000256" key="2">
    <source>
        <dbReference type="ARBA" id="ARBA00004881"/>
    </source>
</evidence>
<dbReference type="InterPro" id="IPR013780">
    <property type="entry name" value="Glyco_hydro_b"/>
</dbReference>
<evidence type="ECO:0000256" key="5">
    <source>
        <dbReference type="ARBA" id="ARBA00012670"/>
    </source>
</evidence>
<comment type="subunit">
    <text evidence="4">Homohexamer; trimer of dimers.</text>
</comment>
<comment type="catalytic activity">
    <reaction evidence="1">
        <text>Hydrolysis of terminal non-reducing alpha-L-arabinofuranoside residues in alpha-L-arabinosides.</text>
        <dbReference type="EC" id="3.2.1.55"/>
    </reaction>
</comment>
<dbReference type="GO" id="GO:0000272">
    <property type="term" value="P:polysaccharide catabolic process"/>
    <property type="evidence" value="ECO:0007669"/>
    <property type="project" value="TreeGrafter"/>
</dbReference>
<dbReference type="SUPFAM" id="SSF51445">
    <property type="entry name" value="(Trans)glycosidases"/>
    <property type="match status" value="1"/>
</dbReference>
<evidence type="ECO:0000259" key="9">
    <source>
        <dbReference type="SMART" id="SM00813"/>
    </source>
</evidence>
<name>A0A2A6DZP9_9BACL</name>
<dbReference type="InterPro" id="IPR010720">
    <property type="entry name" value="Alpha-L-AF_C"/>
</dbReference>
<reference evidence="10 11" key="1">
    <citation type="submission" date="2016-12" db="EMBL/GenBank/DDBJ databases">
        <title>Candidatus Reconcilibacillus cellulovorans genome.</title>
        <authorList>
            <person name="Kolinko S."/>
            <person name="Wu Y.-W."/>
            <person name="Tachea F."/>
            <person name="Denzel E."/>
            <person name="Hiras J."/>
            <person name="Baecker N."/>
            <person name="Chan L.J."/>
            <person name="Eichorst S.A."/>
            <person name="Frey D."/>
            <person name="Adams P.D."/>
            <person name="Pray T."/>
            <person name="Tanjore D."/>
            <person name="Petzold C.J."/>
            <person name="Gladden J.M."/>
            <person name="Simmons B.A."/>
            <person name="Singer S.W."/>
        </authorList>
    </citation>
    <scope>NUCLEOTIDE SEQUENCE [LARGE SCALE GENOMIC DNA]</scope>
    <source>
        <strain evidence="10">JTherm</strain>
    </source>
</reference>
<dbReference type="Gene3D" id="2.60.40.1180">
    <property type="entry name" value="Golgi alpha-mannosidase II"/>
    <property type="match status" value="1"/>
</dbReference>
<evidence type="ECO:0000313" key="10">
    <source>
        <dbReference type="EMBL" id="PDO09977.1"/>
    </source>
</evidence>
<organism evidence="10 11">
    <name type="scientific">Candidatus Reconcilbacillus cellulovorans</name>
    <dbReference type="NCBI Taxonomy" id="1906605"/>
    <lineage>
        <taxon>Bacteria</taxon>
        <taxon>Bacillati</taxon>
        <taxon>Bacillota</taxon>
        <taxon>Bacilli</taxon>
        <taxon>Bacillales</taxon>
        <taxon>Paenibacillaceae</taxon>
        <taxon>Candidatus Reconcilbacillus</taxon>
    </lineage>
</organism>
<dbReference type="Pfam" id="PF06964">
    <property type="entry name" value="Alpha-L-AF_C"/>
    <property type="match status" value="1"/>
</dbReference>
<dbReference type="InterPro" id="IPR017853">
    <property type="entry name" value="GH"/>
</dbReference>
<evidence type="ECO:0000256" key="8">
    <source>
        <dbReference type="ARBA" id="ARBA00023295"/>
    </source>
</evidence>
<dbReference type="SMART" id="SM00813">
    <property type="entry name" value="Alpha-L-AF_C"/>
    <property type="match status" value="1"/>
</dbReference>
<evidence type="ECO:0000256" key="4">
    <source>
        <dbReference type="ARBA" id="ARBA00011165"/>
    </source>
</evidence>
<dbReference type="GO" id="GO:0046556">
    <property type="term" value="F:alpha-L-arabinofuranosidase activity"/>
    <property type="evidence" value="ECO:0007669"/>
    <property type="project" value="UniProtKB-EC"/>
</dbReference>
<dbReference type="Gene3D" id="3.20.20.80">
    <property type="entry name" value="Glycosidases"/>
    <property type="match status" value="1"/>
</dbReference>
<dbReference type="PANTHER" id="PTHR43576">
    <property type="entry name" value="ALPHA-L-ARABINOFURANOSIDASE C-RELATED"/>
    <property type="match status" value="1"/>
</dbReference>
<dbReference type="SUPFAM" id="SSF51011">
    <property type="entry name" value="Glycosyl hydrolase domain"/>
    <property type="match status" value="1"/>
</dbReference>
<keyword evidence="6" id="KW-0378">Hydrolase</keyword>
<feature type="domain" description="Alpha-L-arabinofuranosidase C-terminal" evidence="9">
    <location>
        <begin position="291"/>
        <end position="492"/>
    </location>
</feature>
<dbReference type="InterPro" id="IPR055235">
    <property type="entry name" value="ASD1_cat"/>
</dbReference>
<gene>
    <name evidence="10" type="ORF">BLM47_09615</name>
</gene>
<dbReference type="AlphaFoldDB" id="A0A2A6DZP9"/>
<accession>A0A2A6DZP9</accession>
<evidence type="ECO:0000256" key="3">
    <source>
        <dbReference type="ARBA" id="ARBA00007186"/>
    </source>
</evidence>
<evidence type="ECO:0000256" key="1">
    <source>
        <dbReference type="ARBA" id="ARBA00001462"/>
    </source>
</evidence>
<keyword evidence="8" id="KW-0326">Glycosidase</keyword>
<comment type="pathway">
    <text evidence="2">Glycan metabolism.</text>
</comment>
<evidence type="ECO:0000256" key="7">
    <source>
        <dbReference type="ARBA" id="ARBA00023277"/>
    </source>
</evidence>
<comment type="similarity">
    <text evidence="3">Belongs to the glycosyl hydrolase 51 family.</text>
</comment>
<dbReference type="PANTHER" id="PTHR43576:SF3">
    <property type="entry name" value="ALPHA-L-ARABINOFURANOSIDASE C"/>
    <property type="match status" value="1"/>
</dbReference>
<evidence type="ECO:0000256" key="6">
    <source>
        <dbReference type="ARBA" id="ARBA00022801"/>
    </source>
</evidence>
<comment type="caution">
    <text evidence="10">The sequence shown here is derived from an EMBL/GenBank/DDBJ whole genome shotgun (WGS) entry which is preliminary data.</text>
</comment>